<dbReference type="PANTHER" id="PTHR43655">
    <property type="entry name" value="ATP-DEPENDENT PROTEASE"/>
    <property type="match status" value="1"/>
</dbReference>
<dbReference type="FunFam" id="1.20.58.760:FF:000003">
    <property type="entry name" value="AFG3-like AAA ATPase 2"/>
    <property type="match status" value="1"/>
</dbReference>
<dbReference type="AlphaFoldDB" id="A0A226DFQ1"/>
<evidence type="ECO:0000256" key="17">
    <source>
        <dbReference type="ARBA" id="ARBA00023136"/>
    </source>
</evidence>
<dbReference type="Gene3D" id="1.20.58.760">
    <property type="entry name" value="Peptidase M41"/>
    <property type="match status" value="1"/>
</dbReference>
<evidence type="ECO:0000256" key="5">
    <source>
        <dbReference type="ARBA" id="ARBA00022670"/>
    </source>
</evidence>
<evidence type="ECO:0000256" key="19">
    <source>
        <dbReference type="SAM" id="MobiDB-lite"/>
    </source>
</evidence>
<feature type="compositionally biased region" description="Basic and acidic residues" evidence="19">
    <location>
        <begin position="76"/>
        <end position="87"/>
    </location>
</feature>
<feature type="transmembrane region" description="Helical" evidence="20">
    <location>
        <begin position="150"/>
        <end position="168"/>
    </location>
</feature>
<evidence type="ECO:0000256" key="1">
    <source>
        <dbReference type="ARBA" id="ARBA00001947"/>
    </source>
</evidence>
<dbReference type="GO" id="GO:0016887">
    <property type="term" value="F:ATP hydrolysis activity"/>
    <property type="evidence" value="ECO:0007669"/>
    <property type="project" value="InterPro"/>
</dbReference>
<evidence type="ECO:0000256" key="9">
    <source>
        <dbReference type="ARBA" id="ARBA00022792"/>
    </source>
</evidence>
<comment type="caution">
    <text evidence="22">The sequence shown here is derived from an EMBL/GenBank/DDBJ whole genome shotgun (WGS) entry which is preliminary data.</text>
</comment>
<dbReference type="InterPro" id="IPR027417">
    <property type="entry name" value="P-loop_NTPase"/>
</dbReference>
<keyword evidence="17 20" id="KW-0472">Membrane</keyword>
<evidence type="ECO:0000256" key="4">
    <source>
        <dbReference type="ARBA" id="ARBA00010550"/>
    </source>
</evidence>
<evidence type="ECO:0000259" key="21">
    <source>
        <dbReference type="SMART" id="SM00382"/>
    </source>
</evidence>
<feature type="compositionally biased region" description="Basic and acidic residues" evidence="19">
    <location>
        <begin position="781"/>
        <end position="795"/>
    </location>
</feature>
<dbReference type="GO" id="GO:0034982">
    <property type="term" value="P:mitochondrial protein processing"/>
    <property type="evidence" value="ECO:0007669"/>
    <property type="project" value="TreeGrafter"/>
</dbReference>
<dbReference type="InterPro" id="IPR041569">
    <property type="entry name" value="AAA_lid_3"/>
</dbReference>
<organism evidence="22 23">
    <name type="scientific">Folsomia candida</name>
    <name type="common">Springtail</name>
    <dbReference type="NCBI Taxonomy" id="158441"/>
    <lineage>
        <taxon>Eukaryota</taxon>
        <taxon>Metazoa</taxon>
        <taxon>Ecdysozoa</taxon>
        <taxon>Arthropoda</taxon>
        <taxon>Hexapoda</taxon>
        <taxon>Collembola</taxon>
        <taxon>Entomobryomorpha</taxon>
        <taxon>Isotomoidea</taxon>
        <taxon>Isotomidae</taxon>
        <taxon>Proisotominae</taxon>
        <taxon>Folsomia</taxon>
    </lineage>
</organism>
<feature type="region of interest" description="Disordered" evidence="19">
    <location>
        <begin position="55"/>
        <end position="142"/>
    </location>
</feature>
<dbReference type="Gene3D" id="3.40.50.300">
    <property type="entry name" value="P-loop containing nucleotide triphosphate hydrolases"/>
    <property type="match status" value="1"/>
</dbReference>
<dbReference type="Pfam" id="PF17862">
    <property type="entry name" value="AAA_lid_3"/>
    <property type="match status" value="1"/>
</dbReference>
<evidence type="ECO:0000313" key="23">
    <source>
        <dbReference type="Proteomes" id="UP000198287"/>
    </source>
</evidence>
<feature type="compositionally biased region" description="Gly residues" evidence="19">
    <location>
        <begin position="124"/>
        <end position="142"/>
    </location>
</feature>
<feature type="compositionally biased region" description="Basic and acidic residues" evidence="19">
    <location>
        <begin position="55"/>
        <end position="68"/>
    </location>
</feature>
<dbReference type="SMART" id="SM00382">
    <property type="entry name" value="AAA"/>
    <property type="match status" value="1"/>
</dbReference>
<evidence type="ECO:0000256" key="2">
    <source>
        <dbReference type="ARBA" id="ARBA00004448"/>
    </source>
</evidence>
<dbReference type="InterPro" id="IPR003960">
    <property type="entry name" value="ATPase_AAA_CS"/>
</dbReference>
<keyword evidence="15" id="KW-0482">Metalloprotease</keyword>
<dbReference type="CDD" id="cd19501">
    <property type="entry name" value="RecA-like_FtsH"/>
    <property type="match status" value="1"/>
</dbReference>
<evidence type="ECO:0000256" key="10">
    <source>
        <dbReference type="ARBA" id="ARBA00022801"/>
    </source>
</evidence>
<comment type="subcellular location">
    <subcellularLocation>
        <location evidence="2">Mitochondrion inner membrane</location>
        <topology evidence="2">Multi-pass membrane protein</topology>
    </subcellularLocation>
</comment>
<evidence type="ECO:0000256" key="20">
    <source>
        <dbReference type="SAM" id="Phobius"/>
    </source>
</evidence>
<evidence type="ECO:0000256" key="13">
    <source>
        <dbReference type="ARBA" id="ARBA00022946"/>
    </source>
</evidence>
<dbReference type="Proteomes" id="UP000198287">
    <property type="component" value="Unassembled WGS sequence"/>
</dbReference>
<evidence type="ECO:0000256" key="8">
    <source>
        <dbReference type="ARBA" id="ARBA00022741"/>
    </source>
</evidence>
<dbReference type="OMA" id="ARQKGNF"/>
<proteinExistence type="inferred from homology"/>
<dbReference type="SUPFAM" id="SSF140990">
    <property type="entry name" value="FtsH protease domain-like"/>
    <property type="match status" value="1"/>
</dbReference>
<evidence type="ECO:0000313" key="22">
    <source>
        <dbReference type="EMBL" id="OXA43808.1"/>
    </source>
</evidence>
<keyword evidence="9" id="KW-0999">Mitochondrion inner membrane</keyword>
<dbReference type="InterPro" id="IPR005936">
    <property type="entry name" value="FtsH"/>
</dbReference>
<sequence>MMAHRFVLTPCRQLDRVLRRSLITGDASHIYRRFPEIHRILSQVRVYFGDKPPPKGFEKFFRPSKSGDKAPPSKSGDGKEAGTKKSGENAPPPPPSRAASSSGPTNTPPPSSARPPGDPWSSFLGGGGPRGGSTGGGKQGGLGSEGGDKMIFLSVVATIGLLGTFAYYEMSYKEITWKDFVNNFMARNIVEKLEVVNKKWVRVRLNPGQNVDGSSILWFNIGSVDSFERNLENAQMEMGIEGSNFIPVIYKTEIEAASLTGVLPTILIIGFLLYMMRRSAEMMGGAGRGGRRGGIFGSVMESTAKLINSSDIGVRFKDVAGCEEAKVEIMEFVNFLKNPNQYYELGAKIPKGAILTGPPGTGKTLLAKATAGEANVPFITVSGSEFLEMFVGVGPSRVRDMFAMARKHAPCILFIDEIDAVGRKRGGRSFGGHSEQENTLNQLLVEMDGFNTTTNVVVMAATNRIDILDSALLRPGRFDRQIFVPAPDIKGRASIFKVHLKPLKSELDKNDLSRKMAALTPGFTGADISNVCNEAALIAARDMNTTISLKHFEQAIERVVAGMEKKTNVLQPDEKKTVAYHEAGHAVAGWFLKHADPLLKVSIIPRGKGLGYAQYLPKEQYLYTKEQLFDRMCMTLGGRVSEQIFFGRITTGAQDDLKKVTQSAYAQIVHYGMNDKVGNVSFDMPQPGEMVMDKPYSEETAQLIDTEVRVLISTAYEYTHKLLTEHKQDVLKVAERLLKQEILSRDDMIELLGKRPFPEKSTYEEFVEGTGSFEENTELPEGLKEWNKARPEEKGTPPPQAATPAST</sequence>
<name>A0A226DFQ1_FOLCA</name>
<dbReference type="Pfam" id="PF06480">
    <property type="entry name" value="FtsH_ext"/>
    <property type="match status" value="1"/>
</dbReference>
<dbReference type="PANTHER" id="PTHR43655:SF2">
    <property type="entry name" value="AFG3 LIKE MATRIX AAA PEPTIDASE SUBUNIT 2, ISOFORM A"/>
    <property type="match status" value="1"/>
</dbReference>
<dbReference type="STRING" id="158441.A0A226DFQ1"/>
<gene>
    <name evidence="22" type="ORF">Fcan01_21407</name>
</gene>
<dbReference type="InterPro" id="IPR003593">
    <property type="entry name" value="AAA+_ATPase"/>
</dbReference>
<keyword evidence="6 20" id="KW-0812">Transmembrane</keyword>
<evidence type="ECO:0000256" key="16">
    <source>
        <dbReference type="ARBA" id="ARBA00023128"/>
    </source>
</evidence>
<dbReference type="InterPro" id="IPR000642">
    <property type="entry name" value="Peptidase_M41"/>
</dbReference>
<evidence type="ECO:0000256" key="3">
    <source>
        <dbReference type="ARBA" id="ARBA00010044"/>
    </source>
</evidence>
<dbReference type="FunFam" id="1.10.8.60:FF:000019">
    <property type="entry name" value="AFG3-like AAA ATPase 2"/>
    <property type="match status" value="1"/>
</dbReference>
<dbReference type="HAMAP" id="MF_01458">
    <property type="entry name" value="FtsH"/>
    <property type="match status" value="1"/>
</dbReference>
<keyword evidence="16" id="KW-0496">Mitochondrion</keyword>
<dbReference type="InterPro" id="IPR037219">
    <property type="entry name" value="Peptidase_M41-like"/>
</dbReference>
<comment type="cofactor">
    <cofactor evidence="1">
        <name>Zn(2+)</name>
        <dbReference type="ChEBI" id="CHEBI:29105"/>
    </cofactor>
</comment>
<accession>A0A226DFQ1</accession>
<dbReference type="InterPro" id="IPR011546">
    <property type="entry name" value="Pept_M41_FtsH_extracell"/>
</dbReference>
<feature type="region of interest" description="Disordered" evidence="19">
    <location>
        <begin position="767"/>
        <end position="807"/>
    </location>
</feature>
<comment type="catalytic activity">
    <reaction evidence="18">
        <text>ATP + H2O = ADP + phosphate + H(+)</text>
        <dbReference type="Rhea" id="RHEA:13065"/>
        <dbReference type="ChEBI" id="CHEBI:15377"/>
        <dbReference type="ChEBI" id="CHEBI:15378"/>
        <dbReference type="ChEBI" id="CHEBI:30616"/>
        <dbReference type="ChEBI" id="CHEBI:43474"/>
        <dbReference type="ChEBI" id="CHEBI:456216"/>
    </reaction>
    <physiologicalReaction direction="left-to-right" evidence="18">
        <dbReference type="Rhea" id="RHEA:13066"/>
    </physiologicalReaction>
</comment>
<dbReference type="InterPro" id="IPR050928">
    <property type="entry name" value="ATP-dep_Zn_Metalloprotease"/>
</dbReference>
<dbReference type="GO" id="GO:0004222">
    <property type="term" value="F:metalloendopeptidase activity"/>
    <property type="evidence" value="ECO:0007669"/>
    <property type="project" value="InterPro"/>
</dbReference>
<feature type="domain" description="AAA+ ATPase" evidence="21">
    <location>
        <begin position="349"/>
        <end position="488"/>
    </location>
</feature>
<dbReference type="Gene3D" id="1.10.8.60">
    <property type="match status" value="1"/>
</dbReference>
<dbReference type="EMBL" id="LNIX01000021">
    <property type="protein sequence ID" value="OXA43808.1"/>
    <property type="molecule type" value="Genomic_DNA"/>
</dbReference>
<dbReference type="FunFam" id="3.40.1690.20:FF:000001">
    <property type="entry name" value="AFG3-like AAA ATPase 2"/>
    <property type="match status" value="1"/>
</dbReference>
<evidence type="ECO:0000256" key="18">
    <source>
        <dbReference type="ARBA" id="ARBA00048778"/>
    </source>
</evidence>
<evidence type="ECO:0000256" key="14">
    <source>
        <dbReference type="ARBA" id="ARBA00022989"/>
    </source>
</evidence>
<dbReference type="GO" id="GO:0005745">
    <property type="term" value="C:m-AAA complex"/>
    <property type="evidence" value="ECO:0007669"/>
    <property type="project" value="UniProtKB-ARBA"/>
</dbReference>
<dbReference type="FunFam" id="3.40.50.300:FF:000001">
    <property type="entry name" value="ATP-dependent zinc metalloprotease FtsH"/>
    <property type="match status" value="1"/>
</dbReference>
<protein>
    <submittedName>
        <fullName evidence="22">AFG3-like protein 2</fullName>
    </submittedName>
</protein>
<keyword evidence="11" id="KW-0862">Zinc</keyword>
<dbReference type="GO" id="GO:0004176">
    <property type="term" value="F:ATP-dependent peptidase activity"/>
    <property type="evidence" value="ECO:0007669"/>
    <property type="project" value="InterPro"/>
</dbReference>
<reference evidence="22 23" key="1">
    <citation type="submission" date="2015-12" db="EMBL/GenBank/DDBJ databases">
        <title>The genome of Folsomia candida.</title>
        <authorList>
            <person name="Faddeeva A."/>
            <person name="Derks M.F."/>
            <person name="Anvar Y."/>
            <person name="Smit S."/>
            <person name="Van Straalen N."/>
            <person name="Roelofs D."/>
        </authorList>
    </citation>
    <scope>NUCLEOTIDE SEQUENCE [LARGE SCALE GENOMIC DNA]</scope>
    <source>
        <strain evidence="22 23">VU population</strain>
        <tissue evidence="22">Whole body</tissue>
    </source>
</reference>
<evidence type="ECO:0000256" key="12">
    <source>
        <dbReference type="ARBA" id="ARBA00022840"/>
    </source>
</evidence>
<dbReference type="Gene3D" id="3.40.1690.20">
    <property type="match status" value="1"/>
</dbReference>
<keyword evidence="7" id="KW-0479">Metal-binding</keyword>
<keyword evidence="12" id="KW-0067">ATP-binding</keyword>
<evidence type="ECO:0000256" key="7">
    <source>
        <dbReference type="ARBA" id="ARBA00022723"/>
    </source>
</evidence>
<keyword evidence="23" id="KW-1185">Reference proteome</keyword>
<dbReference type="NCBIfam" id="TIGR01241">
    <property type="entry name" value="FtsH_fam"/>
    <property type="match status" value="1"/>
</dbReference>
<dbReference type="OrthoDB" id="1413014at2759"/>
<dbReference type="GO" id="GO:0008270">
    <property type="term" value="F:zinc ion binding"/>
    <property type="evidence" value="ECO:0007669"/>
    <property type="project" value="InterPro"/>
</dbReference>
<keyword evidence="10" id="KW-0378">Hydrolase</keyword>
<dbReference type="Pfam" id="PF00004">
    <property type="entry name" value="AAA"/>
    <property type="match status" value="1"/>
</dbReference>
<dbReference type="PROSITE" id="PS00674">
    <property type="entry name" value="AAA"/>
    <property type="match status" value="1"/>
</dbReference>
<keyword evidence="8" id="KW-0547">Nucleotide-binding</keyword>
<keyword evidence="13" id="KW-0809">Transit peptide</keyword>
<dbReference type="InterPro" id="IPR003959">
    <property type="entry name" value="ATPase_AAA_core"/>
</dbReference>
<keyword evidence="14 20" id="KW-1133">Transmembrane helix</keyword>
<dbReference type="GO" id="GO:0005524">
    <property type="term" value="F:ATP binding"/>
    <property type="evidence" value="ECO:0007669"/>
    <property type="project" value="UniProtKB-KW"/>
</dbReference>
<keyword evidence="5" id="KW-0645">Protease</keyword>
<comment type="similarity">
    <text evidence="3">In the C-terminal section; belongs to the peptidase M41 family.</text>
</comment>
<dbReference type="Pfam" id="PF01434">
    <property type="entry name" value="Peptidase_M41"/>
    <property type="match status" value="1"/>
</dbReference>
<feature type="compositionally biased region" description="Pro residues" evidence="19">
    <location>
        <begin position="106"/>
        <end position="118"/>
    </location>
</feature>
<evidence type="ECO:0000256" key="6">
    <source>
        <dbReference type="ARBA" id="ARBA00022692"/>
    </source>
</evidence>
<evidence type="ECO:0000256" key="15">
    <source>
        <dbReference type="ARBA" id="ARBA00023049"/>
    </source>
</evidence>
<dbReference type="SUPFAM" id="SSF52540">
    <property type="entry name" value="P-loop containing nucleoside triphosphate hydrolases"/>
    <property type="match status" value="1"/>
</dbReference>
<evidence type="ECO:0000256" key="11">
    <source>
        <dbReference type="ARBA" id="ARBA00022833"/>
    </source>
</evidence>
<feature type="transmembrane region" description="Helical" evidence="20">
    <location>
        <begin position="256"/>
        <end position="275"/>
    </location>
</feature>
<comment type="similarity">
    <text evidence="4">In the N-terminal section; belongs to the AAA ATPase family.</text>
</comment>